<reference evidence="4" key="1">
    <citation type="submission" date="2020-06" db="EMBL/GenBank/DDBJ databases">
        <authorList>
            <person name="Li T."/>
            <person name="Hu X."/>
            <person name="Zhang T."/>
            <person name="Song X."/>
            <person name="Zhang H."/>
            <person name="Dai N."/>
            <person name="Sheng W."/>
            <person name="Hou X."/>
            <person name="Wei L."/>
        </authorList>
    </citation>
    <scope>NUCLEOTIDE SEQUENCE</scope>
    <source>
        <strain evidence="4">K16</strain>
        <tissue evidence="4">Leaf</tissue>
    </source>
</reference>
<evidence type="ECO:0000313" key="4">
    <source>
        <dbReference type="EMBL" id="KAK4411842.1"/>
    </source>
</evidence>
<dbReference type="Proteomes" id="UP001289374">
    <property type="component" value="Unassembled WGS sequence"/>
</dbReference>
<feature type="domain" description="Retrotransposon Copia-like N-terminal" evidence="3">
    <location>
        <begin position="74"/>
        <end position="118"/>
    </location>
</feature>
<organism evidence="4 5">
    <name type="scientific">Sesamum angolense</name>
    <dbReference type="NCBI Taxonomy" id="2727404"/>
    <lineage>
        <taxon>Eukaryota</taxon>
        <taxon>Viridiplantae</taxon>
        <taxon>Streptophyta</taxon>
        <taxon>Embryophyta</taxon>
        <taxon>Tracheophyta</taxon>
        <taxon>Spermatophyta</taxon>
        <taxon>Magnoliopsida</taxon>
        <taxon>eudicotyledons</taxon>
        <taxon>Gunneridae</taxon>
        <taxon>Pentapetalae</taxon>
        <taxon>asterids</taxon>
        <taxon>lamiids</taxon>
        <taxon>Lamiales</taxon>
        <taxon>Pedaliaceae</taxon>
        <taxon>Sesamum</taxon>
    </lineage>
</organism>
<dbReference type="InterPro" id="IPR013103">
    <property type="entry name" value="RVT_2"/>
</dbReference>
<dbReference type="EMBL" id="JACGWL010000001">
    <property type="protein sequence ID" value="KAK4411842.1"/>
    <property type="molecule type" value="Genomic_DNA"/>
</dbReference>
<evidence type="ECO:0000259" key="3">
    <source>
        <dbReference type="Pfam" id="PF14244"/>
    </source>
</evidence>
<evidence type="ECO:0000259" key="2">
    <source>
        <dbReference type="Pfam" id="PF07727"/>
    </source>
</evidence>
<feature type="compositionally biased region" description="Polar residues" evidence="1">
    <location>
        <begin position="216"/>
        <end position="236"/>
    </location>
</feature>
<dbReference type="PANTHER" id="PTHR37610:SF40">
    <property type="entry name" value="OS01G0909600 PROTEIN"/>
    <property type="match status" value="1"/>
</dbReference>
<accession>A0AAE2C7E9</accession>
<sequence>MQNASLGNIVRLDLDDKGNVAGCVTLDLSIAPNATPLPKGKRAHIASSSNAVPDASTGEARSGAETGITQTQIAEGLGLVMFSTPLTGNNWLTWSISVRITFEGKDKSGFIDGSIVKPIEGTAEFKQWEIANSMVRTWILSTMSKDIVNAFLYAASTRSLWLELEARYGKCDEPLLYKIHREISSMSQGQSKETCFRLHGIPELYKDLSEQRRRGGQTNKVYADNETTNNSTTKGSATDGDLVSDLIEALRIVQGKGAQDLEMDFMSNQTLAIAKQVGKLYYLDSISFLSVHACQQPVSSVVNNVTVNSNYTLWHRRLGHTSPLVLNHIEVLNVDESDKTELEAIEKYSTWEVVALPRGKKTIGNKWVYKVKLRPDGSLDRCKARLVSKGYNQVEGVDYIDRSSPVKYFHWLDIARSPTGTSVT</sequence>
<reference evidence="4" key="2">
    <citation type="journal article" date="2024" name="Plant">
        <title>Genomic evolution and insights into agronomic trait innovations of Sesamum species.</title>
        <authorList>
            <person name="Miao H."/>
            <person name="Wang L."/>
            <person name="Qu L."/>
            <person name="Liu H."/>
            <person name="Sun Y."/>
            <person name="Le M."/>
            <person name="Wang Q."/>
            <person name="Wei S."/>
            <person name="Zheng Y."/>
            <person name="Lin W."/>
            <person name="Duan Y."/>
            <person name="Cao H."/>
            <person name="Xiong S."/>
            <person name="Wang X."/>
            <person name="Wei L."/>
            <person name="Li C."/>
            <person name="Ma Q."/>
            <person name="Ju M."/>
            <person name="Zhao R."/>
            <person name="Li G."/>
            <person name="Mu C."/>
            <person name="Tian Q."/>
            <person name="Mei H."/>
            <person name="Zhang T."/>
            <person name="Gao T."/>
            <person name="Zhang H."/>
        </authorList>
    </citation>
    <scope>NUCLEOTIDE SEQUENCE</scope>
    <source>
        <strain evidence="4">K16</strain>
    </source>
</reference>
<evidence type="ECO:0000313" key="5">
    <source>
        <dbReference type="Proteomes" id="UP001289374"/>
    </source>
</evidence>
<gene>
    <name evidence="4" type="ORF">Sango_0257200</name>
</gene>
<keyword evidence="5" id="KW-1185">Reference proteome</keyword>
<feature type="region of interest" description="Disordered" evidence="1">
    <location>
        <begin position="38"/>
        <end position="66"/>
    </location>
</feature>
<evidence type="ECO:0000256" key="1">
    <source>
        <dbReference type="SAM" id="MobiDB-lite"/>
    </source>
</evidence>
<name>A0AAE2C7E9_9LAMI</name>
<protein>
    <submittedName>
        <fullName evidence="4">Retrovirus-related Pol polyprotein from transposon TNT 1-94</fullName>
    </submittedName>
</protein>
<dbReference type="AlphaFoldDB" id="A0AAE2C7E9"/>
<dbReference type="Pfam" id="PF07727">
    <property type="entry name" value="RVT_2"/>
    <property type="match status" value="1"/>
</dbReference>
<dbReference type="PANTHER" id="PTHR37610">
    <property type="entry name" value="CCHC-TYPE DOMAIN-CONTAINING PROTEIN"/>
    <property type="match status" value="1"/>
</dbReference>
<dbReference type="InterPro" id="IPR029472">
    <property type="entry name" value="Copia-like_N"/>
</dbReference>
<comment type="caution">
    <text evidence="4">The sequence shown here is derived from an EMBL/GenBank/DDBJ whole genome shotgun (WGS) entry which is preliminary data.</text>
</comment>
<feature type="region of interest" description="Disordered" evidence="1">
    <location>
        <begin position="209"/>
        <end position="237"/>
    </location>
</feature>
<proteinExistence type="predicted"/>
<feature type="domain" description="Reverse transcriptase Ty1/copia-type" evidence="2">
    <location>
        <begin position="348"/>
        <end position="408"/>
    </location>
</feature>
<dbReference type="Pfam" id="PF14244">
    <property type="entry name" value="Retrotran_gag_3"/>
    <property type="match status" value="1"/>
</dbReference>